<name>A0ABQ4LWQ6_9BACL</name>
<protein>
    <submittedName>
        <fullName evidence="1">Uncharacterized protein</fullName>
    </submittedName>
</protein>
<gene>
    <name evidence="1" type="ORF">J21TS3_19920</name>
</gene>
<sequence>MHDRFVKAEVIVTKVNKVSPEEKEKLDRLAEERIEKAREEAISKIRERYNQIKLRDEAGGEE</sequence>
<dbReference type="EMBL" id="BORW01000007">
    <property type="protein sequence ID" value="GIO67171.1"/>
    <property type="molecule type" value="Genomic_DNA"/>
</dbReference>
<proteinExistence type="predicted"/>
<evidence type="ECO:0000313" key="2">
    <source>
        <dbReference type="Proteomes" id="UP000680638"/>
    </source>
</evidence>
<comment type="caution">
    <text evidence="1">The sequence shown here is derived from an EMBL/GenBank/DDBJ whole genome shotgun (WGS) entry which is preliminary data.</text>
</comment>
<keyword evidence="2" id="KW-1185">Reference proteome</keyword>
<organism evidence="1 2">
    <name type="scientific">Paenibacillus cookii</name>
    <dbReference type="NCBI Taxonomy" id="157839"/>
    <lineage>
        <taxon>Bacteria</taxon>
        <taxon>Bacillati</taxon>
        <taxon>Bacillota</taxon>
        <taxon>Bacilli</taxon>
        <taxon>Bacillales</taxon>
        <taxon>Paenibacillaceae</taxon>
        <taxon>Paenibacillus</taxon>
    </lineage>
</organism>
<reference evidence="1 2" key="1">
    <citation type="submission" date="2021-03" db="EMBL/GenBank/DDBJ databases">
        <title>Antimicrobial resistance genes in bacteria isolated from Japanese honey, and their potential for conferring macrolide and lincosamide resistance in the American foulbrood pathogen Paenibacillus larvae.</title>
        <authorList>
            <person name="Okamoto M."/>
            <person name="Kumagai M."/>
            <person name="Kanamori H."/>
            <person name="Takamatsu D."/>
        </authorList>
    </citation>
    <scope>NUCLEOTIDE SEQUENCE [LARGE SCALE GENOMIC DNA]</scope>
    <source>
        <strain evidence="1 2">J21TS3</strain>
    </source>
</reference>
<dbReference type="RefSeq" id="WP_212949317.1">
    <property type="nucleotide sequence ID" value="NZ_BORW01000007.1"/>
</dbReference>
<dbReference type="Proteomes" id="UP000680638">
    <property type="component" value="Unassembled WGS sequence"/>
</dbReference>
<accession>A0ABQ4LWQ6</accession>
<evidence type="ECO:0000313" key="1">
    <source>
        <dbReference type="EMBL" id="GIO67171.1"/>
    </source>
</evidence>